<dbReference type="AlphaFoldDB" id="A0A381ZK19"/>
<name>A0A381ZK19_9ZZZZ</name>
<dbReference type="GO" id="GO:0005524">
    <property type="term" value="F:ATP binding"/>
    <property type="evidence" value="ECO:0007669"/>
    <property type="project" value="UniProtKB-KW"/>
</dbReference>
<dbReference type="PROSITE" id="PS51219">
    <property type="entry name" value="DPCK"/>
    <property type="match status" value="1"/>
</dbReference>
<dbReference type="PANTHER" id="PTHR10695">
    <property type="entry name" value="DEPHOSPHO-COA KINASE-RELATED"/>
    <property type="match status" value="1"/>
</dbReference>
<reference evidence="3" key="1">
    <citation type="submission" date="2018-05" db="EMBL/GenBank/DDBJ databases">
        <authorList>
            <person name="Lanie J.A."/>
            <person name="Ng W.-L."/>
            <person name="Kazmierczak K.M."/>
            <person name="Andrzejewski T.M."/>
            <person name="Davidsen T.M."/>
            <person name="Wayne K.J."/>
            <person name="Tettelin H."/>
            <person name="Glass J.I."/>
            <person name="Rusch D."/>
            <person name="Podicherti R."/>
            <person name="Tsui H.-C.T."/>
            <person name="Winkler M.E."/>
        </authorList>
    </citation>
    <scope>NUCLEOTIDE SEQUENCE</scope>
</reference>
<organism evidence="3">
    <name type="scientific">marine metagenome</name>
    <dbReference type="NCBI Taxonomy" id="408172"/>
    <lineage>
        <taxon>unclassified sequences</taxon>
        <taxon>metagenomes</taxon>
        <taxon>ecological metagenomes</taxon>
    </lineage>
</organism>
<dbReference type="PANTHER" id="PTHR10695:SF46">
    <property type="entry name" value="BIFUNCTIONAL COENZYME A SYNTHASE-RELATED"/>
    <property type="match status" value="1"/>
</dbReference>
<evidence type="ECO:0000256" key="1">
    <source>
        <dbReference type="ARBA" id="ARBA00022741"/>
    </source>
</evidence>
<evidence type="ECO:0000313" key="3">
    <source>
        <dbReference type="EMBL" id="SVA89635.1"/>
    </source>
</evidence>
<protein>
    <recommendedName>
        <fullName evidence="4">Dephospho-CoA kinase</fullName>
    </recommendedName>
</protein>
<dbReference type="Pfam" id="PF01121">
    <property type="entry name" value="CoaE"/>
    <property type="match status" value="1"/>
</dbReference>
<keyword evidence="2" id="KW-0067">ATP-binding</keyword>
<evidence type="ECO:0000256" key="2">
    <source>
        <dbReference type="ARBA" id="ARBA00022840"/>
    </source>
</evidence>
<evidence type="ECO:0008006" key="4">
    <source>
        <dbReference type="Google" id="ProtNLM"/>
    </source>
</evidence>
<dbReference type="GO" id="GO:0015937">
    <property type="term" value="P:coenzyme A biosynthetic process"/>
    <property type="evidence" value="ECO:0007669"/>
    <property type="project" value="InterPro"/>
</dbReference>
<dbReference type="NCBIfam" id="TIGR00152">
    <property type="entry name" value="dephospho-CoA kinase"/>
    <property type="match status" value="1"/>
</dbReference>
<proteinExistence type="predicted"/>
<sequence>VDRRQLATLVFGDREALAALNSVVHPHVRKAITRWLTDLDRKSSEPFAVVAIPLYYEGTPTSTFDTVIVTACHTDRQLRRVQDRGLDRQEAVRRIEAQLPTADKVARGDYVIWTDGTFTGTELRVREICRELSKISPLDCTSPA</sequence>
<dbReference type="CDD" id="cd02022">
    <property type="entry name" value="DPCK"/>
    <property type="match status" value="1"/>
</dbReference>
<feature type="non-terminal residue" evidence="3">
    <location>
        <position position="1"/>
    </location>
</feature>
<dbReference type="EMBL" id="UINC01021645">
    <property type="protein sequence ID" value="SVA89635.1"/>
    <property type="molecule type" value="Genomic_DNA"/>
</dbReference>
<dbReference type="InterPro" id="IPR027417">
    <property type="entry name" value="P-loop_NTPase"/>
</dbReference>
<dbReference type="SUPFAM" id="SSF52540">
    <property type="entry name" value="P-loop containing nucleoside triphosphate hydrolases"/>
    <property type="match status" value="1"/>
</dbReference>
<dbReference type="GO" id="GO:0004140">
    <property type="term" value="F:dephospho-CoA kinase activity"/>
    <property type="evidence" value="ECO:0007669"/>
    <property type="project" value="InterPro"/>
</dbReference>
<dbReference type="InterPro" id="IPR001977">
    <property type="entry name" value="Depp_CoAkinase"/>
</dbReference>
<accession>A0A381ZK19</accession>
<gene>
    <name evidence="3" type="ORF">METZ01_LOCUS142489</name>
</gene>
<keyword evidence="1" id="KW-0547">Nucleotide-binding</keyword>
<dbReference type="Gene3D" id="3.40.50.300">
    <property type="entry name" value="P-loop containing nucleotide triphosphate hydrolases"/>
    <property type="match status" value="1"/>
</dbReference>